<dbReference type="Pfam" id="PF10933">
    <property type="entry name" value="DUF2827"/>
    <property type="match status" value="1"/>
</dbReference>
<sequence>MNKQASSRMPERLNVGVSIFIRKGEQSLWENGIFQNCLYLVMLLTRSPRVKSTYLDVDHIVVAQT</sequence>
<proteinExistence type="predicted"/>
<keyword evidence="2" id="KW-1185">Reference proteome</keyword>
<evidence type="ECO:0000313" key="1">
    <source>
        <dbReference type="EMBL" id="SAK72232.1"/>
    </source>
</evidence>
<organism evidence="1 2">
    <name type="scientific">Caballeronia calidae</name>
    <dbReference type="NCBI Taxonomy" id="1777139"/>
    <lineage>
        <taxon>Bacteria</taxon>
        <taxon>Pseudomonadati</taxon>
        <taxon>Pseudomonadota</taxon>
        <taxon>Betaproteobacteria</taxon>
        <taxon>Burkholderiales</taxon>
        <taxon>Burkholderiaceae</taxon>
        <taxon>Caballeronia</taxon>
    </lineage>
</organism>
<dbReference type="InterPro" id="IPR021234">
    <property type="entry name" value="DUF2827"/>
</dbReference>
<dbReference type="EMBL" id="FCOX02000013">
    <property type="protein sequence ID" value="SAK72232.1"/>
    <property type="molecule type" value="Genomic_DNA"/>
</dbReference>
<dbReference type="Proteomes" id="UP000071859">
    <property type="component" value="Unassembled WGS sequence"/>
</dbReference>
<comment type="caution">
    <text evidence="1">The sequence shown here is derived from an EMBL/GenBank/DDBJ whole genome shotgun (WGS) entry which is preliminary data.</text>
</comment>
<dbReference type="AlphaFoldDB" id="A0A158BQ62"/>
<reference evidence="1" key="1">
    <citation type="submission" date="2016-01" db="EMBL/GenBank/DDBJ databases">
        <authorList>
            <person name="Peeters C."/>
        </authorList>
    </citation>
    <scope>NUCLEOTIDE SEQUENCE</scope>
    <source>
        <strain evidence="1">LMG 29321</strain>
    </source>
</reference>
<name>A0A158BQ62_9BURK</name>
<gene>
    <name evidence="1" type="ORF">AWB78_02958</name>
</gene>
<protein>
    <submittedName>
        <fullName evidence="1">Uncharacterized protein</fullName>
    </submittedName>
</protein>
<accession>A0A158BQ62</accession>
<evidence type="ECO:0000313" key="2">
    <source>
        <dbReference type="Proteomes" id="UP000071859"/>
    </source>
</evidence>